<comment type="similarity">
    <text evidence="2 5">Belongs to the DegT/DnrJ/EryC1 family.</text>
</comment>
<proteinExistence type="inferred from homology"/>
<evidence type="ECO:0000313" key="9">
    <source>
        <dbReference type="Proteomes" id="UP001341297"/>
    </source>
</evidence>
<evidence type="ECO:0000256" key="5">
    <source>
        <dbReference type="RuleBase" id="RU004508"/>
    </source>
</evidence>
<dbReference type="GO" id="GO:0008483">
    <property type="term" value="F:transaminase activity"/>
    <property type="evidence" value="ECO:0007669"/>
    <property type="project" value="UniProtKB-KW"/>
</dbReference>
<dbReference type="EC" id="2.6.1.-" evidence="7"/>
<dbReference type="OrthoDB" id="9810913at2"/>
<reference evidence="6 8" key="1">
    <citation type="journal article" date="2015" name="Int. J. Syst. Evol. Microbiol.">
        <title>Bacillus glycinifermentans sp. nov., isolated from fermented soybean paste.</title>
        <authorList>
            <person name="Kim S.J."/>
            <person name="Dunlap C.A."/>
            <person name="Kwon S.W."/>
            <person name="Rooney A.P."/>
        </authorList>
    </citation>
    <scope>NUCLEOTIDE SEQUENCE [LARGE SCALE GENOMIC DNA]</scope>
    <source>
        <strain evidence="6 8">GO-13</strain>
    </source>
</reference>
<feature type="modified residue" description="N6-(pyridoxal phosphate)lysine" evidence="4">
    <location>
        <position position="185"/>
    </location>
</feature>
<dbReference type="EMBL" id="JARRTL010000018">
    <property type="protein sequence ID" value="MEC0486439.1"/>
    <property type="molecule type" value="Genomic_DNA"/>
</dbReference>
<dbReference type="STRING" id="1664069.BGLY_0827"/>
<evidence type="ECO:0000313" key="7">
    <source>
        <dbReference type="EMBL" id="MEC0486439.1"/>
    </source>
</evidence>
<dbReference type="Gene3D" id="3.40.640.10">
    <property type="entry name" value="Type I PLP-dependent aspartate aminotransferase-like (Major domain)"/>
    <property type="match status" value="1"/>
</dbReference>
<dbReference type="Gene3D" id="3.90.1150.10">
    <property type="entry name" value="Aspartate Aminotransferase, domain 1"/>
    <property type="match status" value="1"/>
</dbReference>
<organism evidence="6 8">
    <name type="scientific">Bacillus glycinifermentans</name>
    <dbReference type="NCBI Taxonomy" id="1664069"/>
    <lineage>
        <taxon>Bacteria</taxon>
        <taxon>Bacillati</taxon>
        <taxon>Bacillota</taxon>
        <taxon>Bacilli</taxon>
        <taxon>Bacillales</taxon>
        <taxon>Bacillaceae</taxon>
        <taxon>Bacillus</taxon>
    </lineage>
</organism>
<comment type="caution">
    <text evidence="6">The sequence shown here is derived from an EMBL/GenBank/DDBJ whole genome shotgun (WGS) entry which is preliminary data.</text>
</comment>
<reference evidence="6" key="2">
    <citation type="submission" date="2015-10" db="EMBL/GenBank/DDBJ databases">
        <authorList>
            <person name="Gilbert D.G."/>
        </authorList>
    </citation>
    <scope>NUCLEOTIDE SEQUENCE</scope>
    <source>
        <strain evidence="6">GO-13</strain>
    </source>
</reference>
<dbReference type="SUPFAM" id="SSF53383">
    <property type="entry name" value="PLP-dependent transferases"/>
    <property type="match status" value="1"/>
</dbReference>
<evidence type="ECO:0000256" key="4">
    <source>
        <dbReference type="PIRSR" id="PIRSR000390-2"/>
    </source>
</evidence>
<sequence length="369" mass="40693">MIPLINLKRQFQTVKQDMLKEFERVLDSGQYILGPKVKELEKKTAEKLGVRDAVAVANGTDALVLTLKAFGIGKGDEVITTPFTFFATAEAVSRVGATPVFADVDRGTYNLDPAKIEENITPATKAIIPVHIFGQPADMDEINAIAKKHGLIVIEDACQAFGAEYKGRPAGSIGDAACFSFFPTKNLGTLGDGGMVTMSDPEAARRVRTLRTHGTSKKYFHDKIGFNSRLDELHAAALLILLEKIDGWNEQRRKVAGKYREALKEASHLTLPTEKEDRSHIYHLFCIGAENREEIMQALDTRQIHSGIYYPCCLHLQDVYSSLQYKKGDFPVAESLSDTLFAIPMDPFLTSDEQDQIISVLLAKGGGET</sequence>
<evidence type="ECO:0000313" key="8">
    <source>
        <dbReference type="Proteomes" id="UP000036168"/>
    </source>
</evidence>
<dbReference type="Proteomes" id="UP001341297">
    <property type="component" value="Unassembled WGS sequence"/>
</dbReference>
<dbReference type="GO" id="GO:0000271">
    <property type="term" value="P:polysaccharide biosynthetic process"/>
    <property type="evidence" value="ECO:0007669"/>
    <property type="project" value="TreeGrafter"/>
</dbReference>
<dbReference type="Proteomes" id="UP000036168">
    <property type="component" value="Unassembled WGS sequence"/>
</dbReference>
<dbReference type="GO" id="GO:0030170">
    <property type="term" value="F:pyridoxal phosphate binding"/>
    <property type="evidence" value="ECO:0007669"/>
    <property type="project" value="UniProtKB-ARBA"/>
</dbReference>
<keyword evidence="1 4" id="KW-0663">Pyridoxal phosphate</keyword>
<dbReference type="AlphaFoldDB" id="A0A0J6EIV5"/>
<dbReference type="CDD" id="cd00616">
    <property type="entry name" value="AHBA_syn"/>
    <property type="match status" value="1"/>
</dbReference>
<name>A0A0J6EIV5_9BACI</name>
<gene>
    <name evidence="6" type="ORF">AB447_222645</name>
    <name evidence="7" type="ORF">P8828_16755</name>
</gene>
<dbReference type="Pfam" id="PF01041">
    <property type="entry name" value="DegT_DnrJ_EryC1"/>
    <property type="match status" value="1"/>
</dbReference>
<dbReference type="InterPro" id="IPR015424">
    <property type="entry name" value="PyrdxlP-dep_Trfase"/>
</dbReference>
<dbReference type="FunFam" id="3.40.640.10:FF:000089">
    <property type="entry name" value="Aminotransferase, DegT/DnrJ/EryC1/StrS family"/>
    <property type="match status" value="1"/>
</dbReference>
<accession>A0A0J6EIV5</accession>
<keyword evidence="7" id="KW-0032">Aminotransferase</keyword>
<keyword evidence="7" id="KW-0808">Transferase</keyword>
<dbReference type="PANTHER" id="PTHR30244">
    <property type="entry name" value="TRANSAMINASE"/>
    <property type="match status" value="1"/>
</dbReference>
<keyword evidence="9" id="KW-1185">Reference proteome</keyword>
<dbReference type="InterPro" id="IPR015421">
    <property type="entry name" value="PyrdxlP-dep_Trfase_major"/>
</dbReference>
<dbReference type="EMBL" id="LECW02000035">
    <property type="protein sequence ID" value="KRT91999.1"/>
    <property type="molecule type" value="Genomic_DNA"/>
</dbReference>
<dbReference type="PIRSF" id="PIRSF000390">
    <property type="entry name" value="PLP_StrS"/>
    <property type="match status" value="1"/>
</dbReference>
<dbReference type="InterPro" id="IPR015422">
    <property type="entry name" value="PyrdxlP-dep_Trfase_small"/>
</dbReference>
<evidence type="ECO:0000256" key="1">
    <source>
        <dbReference type="ARBA" id="ARBA00022898"/>
    </source>
</evidence>
<evidence type="ECO:0000313" key="6">
    <source>
        <dbReference type="EMBL" id="KRT91999.1"/>
    </source>
</evidence>
<feature type="active site" description="Proton acceptor" evidence="3">
    <location>
        <position position="185"/>
    </location>
</feature>
<reference evidence="7 9" key="3">
    <citation type="submission" date="2023-03" db="EMBL/GenBank/DDBJ databases">
        <title>Agriculturally important microbes genome sequencing.</title>
        <authorList>
            <person name="Dunlap C."/>
        </authorList>
    </citation>
    <scope>NUCLEOTIDE SEQUENCE [LARGE SCALE GENOMIC DNA]</scope>
    <source>
        <strain evidence="7 9">CBP-3203</strain>
    </source>
</reference>
<protein>
    <submittedName>
        <fullName evidence="7">DegT/DnrJ/EryC1/StrS family aminotransferase</fullName>
        <ecNumber evidence="7">2.6.1.-</ecNumber>
    </submittedName>
    <submittedName>
        <fullName evidence="6">Transcriptional regulator</fullName>
    </submittedName>
</protein>
<evidence type="ECO:0000256" key="2">
    <source>
        <dbReference type="ARBA" id="ARBA00037999"/>
    </source>
</evidence>
<dbReference type="InterPro" id="IPR000653">
    <property type="entry name" value="DegT/StrS_aminotransferase"/>
</dbReference>
<dbReference type="PATRIC" id="fig|1664069.3.peg.4064"/>
<evidence type="ECO:0000256" key="3">
    <source>
        <dbReference type="PIRSR" id="PIRSR000390-1"/>
    </source>
</evidence>
<dbReference type="RefSeq" id="WP_048406773.1">
    <property type="nucleotide sequence ID" value="NZ_CP023481.1"/>
</dbReference>
<dbReference type="PANTHER" id="PTHR30244:SF36">
    <property type="entry name" value="3-OXO-GLUCOSE-6-PHOSPHATE:GLUTAMATE AMINOTRANSFERASE"/>
    <property type="match status" value="1"/>
</dbReference>